<feature type="domain" description="Methyltransferase type 11" evidence="1">
    <location>
        <begin position="177"/>
        <end position="276"/>
    </location>
</feature>
<protein>
    <recommendedName>
        <fullName evidence="1">Methyltransferase type 11 domain-containing protein</fullName>
    </recommendedName>
</protein>
<evidence type="ECO:0000313" key="2">
    <source>
        <dbReference type="EMBL" id="KAK9814213.1"/>
    </source>
</evidence>
<sequence>MQLSGSFLPLYRHLAPAFLPRSNASAPGTPKVGPGLWQRCRGRRLRVCAVSAAPAPTQLQVSQRTEVEFVFACPICQQTELKVQAQSRPQQLSCQRCARTFSGNKRYIDLTLTSGLQPGVYQQSFWGGVTIFQSPLVSFVYERGWRQGFAWAGFPGADEEFQMAMDCLRPAYGQPLLDMSCGSGLFSRRFVESGKFAGVIAADFSGNMLEQAGQFFDQQNLDKRQYTLLKADVGRLPFPTGSLAAVHAGAAIHCWPNPTAAVAEISRVLKPGGVFVASTFLNFTAPLGALVGDNVVRPLNRLEPSTTRAYKWWEEQELADLMAAVGLQKFRRVRRQRFILFSVVKPGQDRAVSPNNDHLRHAHWR</sequence>
<reference evidence="2 3" key="1">
    <citation type="journal article" date="2024" name="Nat. Commun.">
        <title>Phylogenomics reveals the evolutionary origins of lichenization in chlorophyte algae.</title>
        <authorList>
            <person name="Puginier C."/>
            <person name="Libourel C."/>
            <person name="Otte J."/>
            <person name="Skaloud P."/>
            <person name="Haon M."/>
            <person name="Grisel S."/>
            <person name="Petersen M."/>
            <person name="Berrin J.G."/>
            <person name="Delaux P.M."/>
            <person name="Dal Grande F."/>
            <person name="Keller J."/>
        </authorList>
    </citation>
    <scope>NUCLEOTIDE SEQUENCE [LARGE SCALE GENOMIC DNA]</scope>
    <source>
        <strain evidence="2 3">SAG 2043</strain>
    </source>
</reference>
<dbReference type="EMBL" id="JALJOR010000007">
    <property type="protein sequence ID" value="KAK9814213.1"/>
    <property type="molecule type" value="Genomic_DNA"/>
</dbReference>
<dbReference type="Proteomes" id="UP001489004">
    <property type="component" value="Unassembled WGS sequence"/>
</dbReference>
<evidence type="ECO:0000313" key="3">
    <source>
        <dbReference type="Proteomes" id="UP001489004"/>
    </source>
</evidence>
<comment type="caution">
    <text evidence="2">The sequence shown here is derived from an EMBL/GenBank/DDBJ whole genome shotgun (WGS) entry which is preliminary data.</text>
</comment>
<gene>
    <name evidence="2" type="ORF">WJX72_002366</name>
</gene>
<name>A0AAW1PZW0_9CHLO</name>
<dbReference type="PANTHER" id="PTHR43591">
    <property type="entry name" value="METHYLTRANSFERASE"/>
    <property type="match status" value="1"/>
</dbReference>
<dbReference type="InterPro" id="IPR013216">
    <property type="entry name" value="Methyltransf_11"/>
</dbReference>
<organism evidence="2 3">
    <name type="scientific">[Myrmecia] bisecta</name>
    <dbReference type="NCBI Taxonomy" id="41462"/>
    <lineage>
        <taxon>Eukaryota</taxon>
        <taxon>Viridiplantae</taxon>
        <taxon>Chlorophyta</taxon>
        <taxon>core chlorophytes</taxon>
        <taxon>Trebouxiophyceae</taxon>
        <taxon>Trebouxiales</taxon>
        <taxon>Trebouxiaceae</taxon>
        <taxon>Myrmecia</taxon>
    </lineage>
</organism>
<dbReference type="Gene3D" id="3.40.50.150">
    <property type="entry name" value="Vaccinia Virus protein VP39"/>
    <property type="match status" value="1"/>
</dbReference>
<dbReference type="Pfam" id="PF08241">
    <property type="entry name" value="Methyltransf_11"/>
    <property type="match status" value="1"/>
</dbReference>
<dbReference type="AlphaFoldDB" id="A0AAW1PZW0"/>
<dbReference type="GO" id="GO:0008757">
    <property type="term" value="F:S-adenosylmethionine-dependent methyltransferase activity"/>
    <property type="evidence" value="ECO:0007669"/>
    <property type="project" value="InterPro"/>
</dbReference>
<evidence type="ECO:0000259" key="1">
    <source>
        <dbReference type="Pfam" id="PF08241"/>
    </source>
</evidence>
<proteinExistence type="predicted"/>
<dbReference type="PANTHER" id="PTHR43591:SF99">
    <property type="entry name" value="OS06G0646000 PROTEIN"/>
    <property type="match status" value="1"/>
</dbReference>
<dbReference type="InterPro" id="IPR029063">
    <property type="entry name" value="SAM-dependent_MTases_sf"/>
</dbReference>
<dbReference type="SUPFAM" id="SSF53335">
    <property type="entry name" value="S-adenosyl-L-methionine-dependent methyltransferases"/>
    <property type="match status" value="1"/>
</dbReference>
<dbReference type="CDD" id="cd02440">
    <property type="entry name" value="AdoMet_MTases"/>
    <property type="match status" value="1"/>
</dbReference>
<accession>A0AAW1PZW0</accession>
<keyword evidence="3" id="KW-1185">Reference proteome</keyword>